<protein>
    <submittedName>
        <fullName evidence="1">Uncharacterized protein</fullName>
    </submittedName>
</protein>
<evidence type="ECO:0000313" key="1">
    <source>
        <dbReference type="EMBL" id="SVE26413.1"/>
    </source>
</evidence>
<feature type="non-terminal residue" evidence="1">
    <location>
        <position position="1"/>
    </location>
</feature>
<reference evidence="1" key="1">
    <citation type="submission" date="2018-05" db="EMBL/GenBank/DDBJ databases">
        <authorList>
            <person name="Lanie J.A."/>
            <person name="Ng W.-L."/>
            <person name="Kazmierczak K.M."/>
            <person name="Andrzejewski T.M."/>
            <person name="Davidsen T.M."/>
            <person name="Wayne K.J."/>
            <person name="Tettelin H."/>
            <person name="Glass J.I."/>
            <person name="Rusch D."/>
            <person name="Podicherti R."/>
            <person name="Tsui H.-C.T."/>
            <person name="Winkler M.E."/>
        </authorList>
    </citation>
    <scope>NUCLEOTIDE SEQUENCE</scope>
</reference>
<dbReference type="AlphaFoldDB" id="A0A383C2W5"/>
<proteinExistence type="predicted"/>
<sequence>TRLDGQAKSLGEYIRAKEIEAPDFLAQNN</sequence>
<name>A0A383C2W5_9ZZZZ</name>
<accession>A0A383C2W5</accession>
<dbReference type="EMBL" id="UINC01205300">
    <property type="protein sequence ID" value="SVE26413.1"/>
    <property type="molecule type" value="Genomic_DNA"/>
</dbReference>
<gene>
    <name evidence="1" type="ORF">METZ01_LOCUS479267</name>
</gene>
<organism evidence="1">
    <name type="scientific">marine metagenome</name>
    <dbReference type="NCBI Taxonomy" id="408172"/>
    <lineage>
        <taxon>unclassified sequences</taxon>
        <taxon>metagenomes</taxon>
        <taxon>ecological metagenomes</taxon>
    </lineage>
</organism>